<protein>
    <recommendedName>
        <fullName evidence="4">HTH hxlR-type domain-containing protein</fullName>
    </recommendedName>
</protein>
<dbReference type="GO" id="GO:0003677">
    <property type="term" value="F:DNA binding"/>
    <property type="evidence" value="ECO:0007669"/>
    <property type="project" value="UniProtKB-KW"/>
</dbReference>
<organism evidence="5 6">
    <name type="scientific">candidate division MSBL1 archaeon SCGC-AAA259D18</name>
    <dbReference type="NCBI Taxonomy" id="1698262"/>
    <lineage>
        <taxon>Archaea</taxon>
        <taxon>Methanobacteriati</taxon>
        <taxon>Methanobacteriota</taxon>
        <taxon>candidate division MSBL1</taxon>
    </lineage>
</organism>
<accession>A0A133UCF8</accession>
<sequence>MGKRDFCPLTAASEVLSRKWSLVIVGRLLEGGKRFSELRASIPEISPKVLSSTLKALKNHGVVERMVDDGSPVKVKYRLTEKGLDLEGIVESLEEWGEKWKNRR</sequence>
<keyword evidence="1" id="KW-0805">Transcription regulation</keyword>
<name>A0A133UCF8_9EURY</name>
<dbReference type="PANTHER" id="PTHR33204">
    <property type="entry name" value="TRANSCRIPTIONAL REGULATOR, MARR FAMILY"/>
    <property type="match status" value="1"/>
</dbReference>
<dbReference type="Pfam" id="PF01638">
    <property type="entry name" value="HxlR"/>
    <property type="match status" value="1"/>
</dbReference>
<dbReference type="EMBL" id="LHXM01000007">
    <property type="protein sequence ID" value="KXA91886.1"/>
    <property type="molecule type" value="Genomic_DNA"/>
</dbReference>
<evidence type="ECO:0000256" key="2">
    <source>
        <dbReference type="ARBA" id="ARBA00023125"/>
    </source>
</evidence>
<dbReference type="PANTHER" id="PTHR33204:SF18">
    <property type="entry name" value="TRANSCRIPTIONAL REGULATORY PROTEIN"/>
    <property type="match status" value="1"/>
</dbReference>
<evidence type="ECO:0000256" key="1">
    <source>
        <dbReference type="ARBA" id="ARBA00023015"/>
    </source>
</evidence>
<dbReference type="InterPro" id="IPR036390">
    <property type="entry name" value="WH_DNA-bd_sf"/>
</dbReference>
<keyword evidence="6" id="KW-1185">Reference proteome</keyword>
<dbReference type="InterPro" id="IPR036388">
    <property type="entry name" value="WH-like_DNA-bd_sf"/>
</dbReference>
<evidence type="ECO:0000313" key="5">
    <source>
        <dbReference type="EMBL" id="KXA91886.1"/>
    </source>
</evidence>
<dbReference type="AlphaFoldDB" id="A0A133UCF8"/>
<gene>
    <name evidence="5" type="ORF">AKJ63_00515</name>
</gene>
<dbReference type="PROSITE" id="PS51118">
    <property type="entry name" value="HTH_HXLR"/>
    <property type="match status" value="1"/>
</dbReference>
<proteinExistence type="predicted"/>
<dbReference type="InterPro" id="IPR002577">
    <property type="entry name" value="HTH_HxlR"/>
</dbReference>
<evidence type="ECO:0000259" key="4">
    <source>
        <dbReference type="PROSITE" id="PS51118"/>
    </source>
</evidence>
<dbReference type="SUPFAM" id="SSF46785">
    <property type="entry name" value="Winged helix' DNA-binding domain"/>
    <property type="match status" value="1"/>
</dbReference>
<dbReference type="Gene3D" id="1.10.10.10">
    <property type="entry name" value="Winged helix-like DNA-binding domain superfamily/Winged helix DNA-binding domain"/>
    <property type="match status" value="1"/>
</dbReference>
<evidence type="ECO:0000256" key="3">
    <source>
        <dbReference type="ARBA" id="ARBA00023163"/>
    </source>
</evidence>
<dbReference type="InterPro" id="IPR011991">
    <property type="entry name" value="ArsR-like_HTH"/>
</dbReference>
<dbReference type="Proteomes" id="UP000070195">
    <property type="component" value="Unassembled WGS sequence"/>
</dbReference>
<feature type="domain" description="HTH hxlR-type" evidence="4">
    <location>
        <begin position="7"/>
        <end position="104"/>
    </location>
</feature>
<reference evidence="5 6" key="1">
    <citation type="journal article" date="2016" name="Sci. Rep.">
        <title>Metabolic traits of an uncultured archaeal lineage -MSBL1- from brine pools of the Red Sea.</title>
        <authorList>
            <person name="Mwirichia R."/>
            <person name="Alam I."/>
            <person name="Rashid M."/>
            <person name="Vinu M."/>
            <person name="Ba-Alawi W."/>
            <person name="Anthony Kamau A."/>
            <person name="Kamanda Ngugi D."/>
            <person name="Goker M."/>
            <person name="Klenk H.P."/>
            <person name="Bajic V."/>
            <person name="Stingl U."/>
        </authorList>
    </citation>
    <scope>NUCLEOTIDE SEQUENCE [LARGE SCALE GENOMIC DNA]</scope>
    <source>
        <strain evidence="5">SCGC-AAA259D18</strain>
    </source>
</reference>
<comment type="caution">
    <text evidence="5">The sequence shown here is derived from an EMBL/GenBank/DDBJ whole genome shotgun (WGS) entry which is preliminary data.</text>
</comment>
<dbReference type="CDD" id="cd00090">
    <property type="entry name" value="HTH_ARSR"/>
    <property type="match status" value="1"/>
</dbReference>
<evidence type="ECO:0000313" key="6">
    <source>
        <dbReference type="Proteomes" id="UP000070195"/>
    </source>
</evidence>
<keyword evidence="2" id="KW-0238">DNA-binding</keyword>
<keyword evidence="3" id="KW-0804">Transcription</keyword>